<dbReference type="STRING" id="392500.Swoo_2478"/>
<feature type="transmembrane region" description="Helical" evidence="1">
    <location>
        <begin position="12"/>
        <end position="36"/>
    </location>
</feature>
<dbReference type="KEGG" id="swd:Swoo_2478"/>
<proteinExistence type="predicted"/>
<keyword evidence="1" id="KW-1133">Transmembrane helix</keyword>
<dbReference type="EMBL" id="CP000961">
    <property type="protein sequence ID" value="ACA86755.1"/>
    <property type="molecule type" value="Genomic_DNA"/>
</dbReference>
<keyword evidence="1" id="KW-0812">Transmembrane</keyword>
<sequence length="41" mass="4623" precursor="true">MDAGRRYFQWLTYVAVICLFGAIMFATFGEAAILVFKNVMG</sequence>
<dbReference type="HOGENOM" id="CLU_3316875_0_0_6"/>
<organism evidence="2 3">
    <name type="scientific">Shewanella woodyi (strain ATCC 51908 / MS32)</name>
    <dbReference type="NCBI Taxonomy" id="392500"/>
    <lineage>
        <taxon>Bacteria</taxon>
        <taxon>Pseudomonadati</taxon>
        <taxon>Pseudomonadota</taxon>
        <taxon>Gammaproteobacteria</taxon>
        <taxon>Alteromonadales</taxon>
        <taxon>Shewanellaceae</taxon>
        <taxon>Shewanella</taxon>
    </lineage>
</organism>
<keyword evidence="1" id="KW-0472">Membrane</keyword>
<dbReference type="AlphaFoldDB" id="B1KG48"/>
<evidence type="ECO:0000313" key="2">
    <source>
        <dbReference type="EMBL" id="ACA86755.1"/>
    </source>
</evidence>
<accession>B1KG48</accession>
<protein>
    <submittedName>
        <fullName evidence="2">Uncharacterized protein</fullName>
    </submittedName>
</protein>
<keyword evidence="3" id="KW-1185">Reference proteome</keyword>
<evidence type="ECO:0000313" key="3">
    <source>
        <dbReference type="Proteomes" id="UP000002168"/>
    </source>
</evidence>
<reference evidence="2 3" key="1">
    <citation type="submission" date="2008-02" db="EMBL/GenBank/DDBJ databases">
        <title>Complete sequence of Shewanella woodyi ATCC 51908.</title>
        <authorList>
            <consortium name="US DOE Joint Genome Institute"/>
            <person name="Copeland A."/>
            <person name="Lucas S."/>
            <person name="Lapidus A."/>
            <person name="Glavina del Rio T."/>
            <person name="Dalin E."/>
            <person name="Tice H."/>
            <person name="Bruce D."/>
            <person name="Goodwin L."/>
            <person name="Pitluck S."/>
            <person name="Sims D."/>
            <person name="Brettin T."/>
            <person name="Detter J.C."/>
            <person name="Han C."/>
            <person name="Kuske C.R."/>
            <person name="Schmutz J."/>
            <person name="Larimer F."/>
            <person name="Land M."/>
            <person name="Hauser L."/>
            <person name="Kyrpides N."/>
            <person name="Lykidis A."/>
            <person name="Zhao J.-S."/>
            <person name="Richardson P."/>
        </authorList>
    </citation>
    <scope>NUCLEOTIDE SEQUENCE [LARGE SCALE GENOMIC DNA]</scope>
    <source>
        <strain evidence="3">ATCC 51908 / MS32</strain>
    </source>
</reference>
<evidence type="ECO:0000256" key="1">
    <source>
        <dbReference type="SAM" id="Phobius"/>
    </source>
</evidence>
<gene>
    <name evidence="2" type="ordered locus">Swoo_2478</name>
</gene>
<name>B1KG48_SHEWM</name>
<dbReference type="Proteomes" id="UP000002168">
    <property type="component" value="Chromosome"/>
</dbReference>